<organism evidence="2">
    <name type="scientific">Dichomitus squalens</name>
    <dbReference type="NCBI Taxonomy" id="114155"/>
    <lineage>
        <taxon>Eukaryota</taxon>
        <taxon>Fungi</taxon>
        <taxon>Dikarya</taxon>
        <taxon>Basidiomycota</taxon>
        <taxon>Agaricomycotina</taxon>
        <taxon>Agaricomycetes</taxon>
        <taxon>Polyporales</taxon>
        <taxon>Polyporaceae</taxon>
        <taxon>Dichomitus</taxon>
    </lineage>
</organism>
<evidence type="ECO:0000313" key="2">
    <source>
        <dbReference type="EMBL" id="TBU25510.1"/>
    </source>
</evidence>
<reference evidence="2" key="1">
    <citation type="submission" date="2019-01" db="EMBL/GenBank/DDBJ databases">
        <title>Draft genome sequences of three monokaryotic isolates of the white-rot basidiomycete fungus Dichomitus squalens.</title>
        <authorList>
            <consortium name="DOE Joint Genome Institute"/>
            <person name="Lopez S.C."/>
            <person name="Andreopoulos B."/>
            <person name="Pangilinan J."/>
            <person name="Lipzen A."/>
            <person name="Riley R."/>
            <person name="Ahrendt S."/>
            <person name="Ng V."/>
            <person name="Barry K."/>
            <person name="Daum C."/>
            <person name="Grigoriev I.V."/>
            <person name="Hilden K.S."/>
            <person name="Makela M.R."/>
            <person name="de Vries R.P."/>
        </authorList>
    </citation>
    <scope>NUCLEOTIDE SEQUENCE [LARGE SCALE GENOMIC DNA]</scope>
    <source>
        <strain evidence="2">OM18370.1</strain>
    </source>
</reference>
<dbReference type="Proteomes" id="UP000292957">
    <property type="component" value="Unassembled WGS sequence"/>
</dbReference>
<dbReference type="EMBL" id="ML143460">
    <property type="protein sequence ID" value="TBU25510.1"/>
    <property type="molecule type" value="Genomic_DNA"/>
</dbReference>
<evidence type="ECO:0000256" key="1">
    <source>
        <dbReference type="SAM" id="MobiDB-lite"/>
    </source>
</evidence>
<sequence>MDAAQEPHHGGETQDVGDYDDPDALNASFVLAHILKPRATIHSLPNELLFEIFALAAREAFKTQVLACTYAEPSLIVADNLKPILATL</sequence>
<feature type="region of interest" description="Disordered" evidence="1">
    <location>
        <begin position="1"/>
        <end position="20"/>
    </location>
</feature>
<name>A0A4Q9MDS3_9APHY</name>
<accession>A0A4Q9MDS3</accession>
<feature type="compositionally biased region" description="Basic and acidic residues" evidence="1">
    <location>
        <begin position="1"/>
        <end position="12"/>
    </location>
</feature>
<proteinExistence type="predicted"/>
<dbReference type="AlphaFoldDB" id="A0A4Q9MDS3"/>
<gene>
    <name evidence="2" type="ORF">BD311DRAFT_809168</name>
</gene>
<protein>
    <submittedName>
        <fullName evidence="2">Uncharacterized protein</fullName>
    </submittedName>
</protein>